<dbReference type="SUPFAM" id="SSF53756">
    <property type="entry name" value="UDP-Glycosyltransferase/glycogen phosphorylase"/>
    <property type="match status" value="1"/>
</dbReference>
<proteinExistence type="predicted"/>
<dbReference type="InterPro" id="IPR001296">
    <property type="entry name" value="Glyco_trans_1"/>
</dbReference>
<dbReference type="OrthoDB" id="9811239at2"/>
<gene>
    <name evidence="2" type="ORF">SAMN04488505_102378</name>
</gene>
<keyword evidence="2" id="KW-0808">Transferase</keyword>
<dbReference type="Gene3D" id="3.40.50.2000">
    <property type="entry name" value="Glycogen Phosphorylase B"/>
    <property type="match status" value="2"/>
</dbReference>
<dbReference type="AlphaFoldDB" id="A0A1H7QKD8"/>
<dbReference type="EMBL" id="FOBB01000002">
    <property type="protein sequence ID" value="SEL48590.1"/>
    <property type="molecule type" value="Genomic_DNA"/>
</dbReference>
<organism evidence="2 3">
    <name type="scientific">Chitinophaga rupis</name>
    <dbReference type="NCBI Taxonomy" id="573321"/>
    <lineage>
        <taxon>Bacteria</taxon>
        <taxon>Pseudomonadati</taxon>
        <taxon>Bacteroidota</taxon>
        <taxon>Chitinophagia</taxon>
        <taxon>Chitinophagales</taxon>
        <taxon>Chitinophagaceae</taxon>
        <taxon>Chitinophaga</taxon>
    </lineage>
</organism>
<dbReference type="RefSeq" id="WP_089909520.1">
    <property type="nucleotide sequence ID" value="NZ_FOBB01000002.1"/>
</dbReference>
<sequence length="358" mass="40804">MSDRKVLILQTAIMHYRIPVFNLIGQHPGVKLTVAYEKGMEARNGKLHLEGLDFNVVSYENKRVLGSLKKIKHLRRLVSGYDVVIFPGDLHLILPIISLLLQRKRRRIYFWGIGLSSENSLRESFLKDKIRFLLTDLSDGTILYSSHVAEIYRKKVLKPGKVFVAHNSIRVKKFPLSEEKRTKVLSIGTFKKNKRLSDLVIAFGNIIDRIPENITLDFIGDGEEGAILQQLVEQNGLSGRVNFWGRIEDDEKIYAIIRNAIVSVSPTQAGLSVLHAMALGCPFLTSVNAITGGEKFNIKENYTGYYYNGQVSDLEQKLLNIIRDEKTNQQIAHNAYDFYHKERSIEQMAQSFIDLVIK</sequence>
<dbReference type="STRING" id="573321.SAMN04488505_102378"/>
<protein>
    <submittedName>
        <fullName evidence="2">Glycosyltransferase involved in cell wall bisynthesis</fullName>
    </submittedName>
</protein>
<evidence type="ECO:0000313" key="2">
    <source>
        <dbReference type="EMBL" id="SEL48590.1"/>
    </source>
</evidence>
<dbReference type="CDD" id="cd03801">
    <property type="entry name" value="GT4_PimA-like"/>
    <property type="match status" value="1"/>
</dbReference>
<reference evidence="2 3" key="1">
    <citation type="submission" date="2016-10" db="EMBL/GenBank/DDBJ databases">
        <authorList>
            <person name="de Groot N.N."/>
        </authorList>
    </citation>
    <scope>NUCLEOTIDE SEQUENCE [LARGE SCALE GENOMIC DNA]</scope>
    <source>
        <strain evidence="2 3">DSM 21039</strain>
    </source>
</reference>
<dbReference type="Pfam" id="PF00534">
    <property type="entry name" value="Glycos_transf_1"/>
    <property type="match status" value="1"/>
</dbReference>
<dbReference type="Proteomes" id="UP000198984">
    <property type="component" value="Unassembled WGS sequence"/>
</dbReference>
<keyword evidence="3" id="KW-1185">Reference proteome</keyword>
<dbReference type="PANTHER" id="PTHR12526">
    <property type="entry name" value="GLYCOSYLTRANSFERASE"/>
    <property type="match status" value="1"/>
</dbReference>
<accession>A0A1H7QKD8</accession>
<dbReference type="PANTHER" id="PTHR12526:SF630">
    <property type="entry name" value="GLYCOSYLTRANSFERASE"/>
    <property type="match status" value="1"/>
</dbReference>
<evidence type="ECO:0000313" key="3">
    <source>
        <dbReference type="Proteomes" id="UP000198984"/>
    </source>
</evidence>
<dbReference type="GO" id="GO:0016757">
    <property type="term" value="F:glycosyltransferase activity"/>
    <property type="evidence" value="ECO:0007669"/>
    <property type="project" value="InterPro"/>
</dbReference>
<name>A0A1H7QKD8_9BACT</name>
<feature type="domain" description="Glycosyl transferase family 1" evidence="1">
    <location>
        <begin position="174"/>
        <end position="337"/>
    </location>
</feature>
<evidence type="ECO:0000259" key="1">
    <source>
        <dbReference type="Pfam" id="PF00534"/>
    </source>
</evidence>